<dbReference type="EMBL" id="JBAMIC010000011">
    <property type="protein sequence ID" value="KAK7101040.1"/>
    <property type="molecule type" value="Genomic_DNA"/>
</dbReference>
<evidence type="ECO:0000313" key="2">
    <source>
        <dbReference type="EMBL" id="KAK7101040.1"/>
    </source>
</evidence>
<sequence length="416" mass="45964">MWGKLLLSCVLVCALPVAVVSSERDGEQATHQKITMGKSGPVCTKQGRKCVFNATCEDNRCRCPAGQRGQAEIECVNKREHLCYIAGDPHIRAFGKALATIALPCRFRATRFVTKNVASHSGHGTCSFEVYATNELLRGRYVVRSVHISVGISDPASMTHTAVEVYKTVEYNVNDTEIYNYQARTIHRDSIWGSSKDTLDGVTIVPSFDEVNNFATLDIPACGTRIKYRAFDRRRAKHQKQLPGLTIQAPQQATWYAGLGDYPFGACGVPSDPRSLYNDRAAQLNLTNDNTAVLYDILAEEPDQKDNRLAGKCSRSFNLFKSSTQQIDDINYCGFLLTDPRVGRCIEEEAARLPIDIFNACLAMRQNAGYGCFALRRAARICGPLEDWTGPASGDINCPRLLVSTTEPPAPESFVF</sequence>
<gene>
    <name evidence="2" type="ORF">V1264_023888</name>
</gene>
<dbReference type="EMBL" id="JBAMIC010000011">
    <property type="protein sequence ID" value="KAK7101042.1"/>
    <property type="molecule type" value="Genomic_DNA"/>
</dbReference>
<keyword evidence="1" id="KW-0732">Signal</keyword>
<organism evidence="2 3">
    <name type="scientific">Littorina saxatilis</name>
    <dbReference type="NCBI Taxonomy" id="31220"/>
    <lineage>
        <taxon>Eukaryota</taxon>
        <taxon>Metazoa</taxon>
        <taxon>Spiralia</taxon>
        <taxon>Lophotrochozoa</taxon>
        <taxon>Mollusca</taxon>
        <taxon>Gastropoda</taxon>
        <taxon>Caenogastropoda</taxon>
        <taxon>Littorinimorpha</taxon>
        <taxon>Littorinoidea</taxon>
        <taxon>Littorinidae</taxon>
        <taxon>Littorina</taxon>
    </lineage>
</organism>
<name>A0AAN9B804_9CAEN</name>
<comment type="caution">
    <text evidence="2">The sequence shown here is derived from an EMBL/GenBank/DDBJ whole genome shotgun (WGS) entry which is preliminary data.</text>
</comment>
<reference evidence="2 3" key="1">
    <citation type="submission" date="2024-02" db="EMBL/GenBank/DDBJ databases">
        <title>Chromosome-scale genome assembly of the rough periwinkle Littorina saxatilis.</title>
        <authorList>
            <person name="De Jode A."/>
            <person name="Faria R."/>
            <person name="Formenti G."/>
            <person name="Sims Y."/>
            <person name="Smith T.P."/>
            <person name="Tracey A."/>
            <person name="Wood J.M.D."/>
            <person name="Zagrodzka Z.B."/>
            <person name="Johannesson K."/>
            <person name="Butlin R.K."/>
            <person name="Leder E.H."/>
        </authorList>
    </citation>
    <scope>NUCLEOTIDE SEQUENCE [LARGE SCALE GENOMIC DNA]</scope>
    <source>
        <strain evidence="2">Snail1</strain>
        <tissue evidence="2">Muscle</tissue>
    </source>
</reference>
<proteinExistence type="predicted"/>
<protein>
    <submittedName>
        <fullName evidence="2">Uncharacterized protein</fullName>
    </submittedName>
</protein>
<evidence type="ECO:0000256" key="1">
    <source>
        <dbReference type="SAM" id="SignalP"/>
    </source>
</evidence>
<keyword evidence="3" id="KW-1185">Reference proteome</keyword>
<feature type="signal peptide" evidence="1">
    <location>
        <begin position="1"/>
        <end position="22"/>
    </location>
</feature>
<dbReference type="Proteomes" id="UP001374579">
    <property type="component" value="Unassembled WGS sequence"/>
</dbReference>
<feature type="chain" id="PRO_5044710999" evidence="1">
    <location>
        <begin position="23"/>
        <end position="416"/>
    </location>
</feature>
<dbReference type="AlphaFoldDB" id="A0AAN9B804"/>
<accession>A0AAN9B804</accession>
<evidence type="ECO:0000313" key="3">
    <source>
        <dbReference type="Proteomes" id="UP001374579"/>
    </source>
</evidence>